<evidence type="ECO:0000256" key="3">
    <source>
        <dbReference type="ARBA" id="ARBA00001947"/>
    </source>
</evidence>
<accession>A0A8H7ZH30</accession>
<proteinExistence type="inferred from homology"/>
<dbReference type="InterPro" id="IPR020103">
    <property type="entry name" value="PsdUridine_synth_cat_dom_sf"/>
</dbReference>
<comment type="catalytic activity">
    <reaction evidence="2">
        <text>uridine in snRNA = pseudouridine in snRNA</text>
        <dbReference type="Rhea" id="RHEA:51124"/>
        <dbReference type="Rhea" id="RHEA-COMP:12891"/>
        <dbReference type="Rhea" id="RHEA-COMP:12892"/>
        <dbReference type="ChEBI" id="CHEBI:65314"/>
        <dbReference type="ChEBI" id="CHEBI:65315"/>
    </reaction>
</comment>
<keyword evidence="8" id="KW-0413">Isomerase</keyword>
<keyword evidence="9" id="KW-0539">Nucleus</keyword>
<keyword evidence="6" id="KW-0507">mRNA processing</keyword>
<dbReference type="Gene3D" id="3.30.70.660">
    <property type="entry name" value="Pseudouridine synthase I, catalytic domain, C-terminal subdomain"/>
    <property type="match status" value="1"/>
</dbReference>
<dbReference type="Proteomes" id="UP000669133">
    <property type="component" value="Unassembled WGS sequence"/>
</dbReference>
<evidence type="ECO:0000256" key="7">
    <source>
        <dbReference type="ARBA" id="ARBA00022694"/>
    </source>
</evidence>
<comment type="similarity">
    <text evidence="5">Belongs to the tRNA pseudouridine synthase TruA family.</text>
</comment>
<dbReference type="InterPro" id="IPR020097">
    <property type="entry name" value="PsdUridine_synth_TruA_a/b_dom"/>
</dbReference>
<organism evidence="19 20">
    <name type="scientific">Candida metapsilosis</name>
    <dbReference type="NCBI Taxonomy" id="273372"/>
    <lineage>
        <taxon>Eukaryota</taxon>
        <taxon>Fungi</taxon>
        <taxon>Dikarya</taxon>
        <taxon>Ascomycota</taxon>
        <taxon>Saccharomycotina</taxon>
        <taxon>Pichiomycetes</taxon>
        <taxon>Debaryomycetaceae</taxon>
        <taxon>Candida/Lodderomyces clade</taxon>
        <taxon>Candida</taxon>
    </lineage>
</organism>
<dbReference type="InterPro" id="IPR020095">
    <property type="entry name" value="PsdUridine_synth_TruA_C"/>
</dbReference>
<dbReference type="InterPro" id="IPR001406">
    <property type="entry name" value="PsdUridine_synth_TruA"/>
</dbReference>
<feature type="binding site" evidence="16">
    <location>
        <position position="196"/>
    </location>
    <ligand>
        <name>substrate</name>
    </ligand>
</feature>
<dbReference type="GO" id="GO:0031119">
    <property type="term" value="P:tRNA pseudouridine synthesis"/>
    <property type="evidence" value="ECO:0007669"/>
    <property type="project" value="InterPro"/>
</dbReference>
<dbReference type="EMBL" id="JAEOAQ010000002">
    <property type="protein sequence ID" value="KAG5419861.1"/>
    <property type="molecule type" value="Genomic_DNA"/>
</dbReference>
<feature type="region of interest" description="Disordered" evidence="17">
    <location>
        <begin position="1"/>
        <end position="76"/>
    </location>
</feature>
<dbReference type="GeneID" id="93650370"/>
<comment type="caution">
    <text evidence="19">The sequence shown here is derived from an EMBL/GenBank/DDBJ whole genome shotgun (WGS) entry which is preliminary data.</text>
</comment>
<dbReference type="GO" id="GO:0003723">
    <property type="term" value="F:RNA binding"/>
    <property type="evidence" value="ECO:0007669"/>
    <property type="project" value="InterPro"/>
</dbReference>
<dbReference type="InterPro" id="IPR041708">
    <property type="entry name" value="PUS1/PUS2-like"/>
</dbReference>
<evidence type="ECO:0000256" key="17">
    <source>
        <dbReference type="SAM" id="MobiDB-lite"/>
    </source>
</evidence>
<dbReference type="GO" id="GO:1990481">
    <property type="term" value="P:mRNA pseudouridine synthesis"/>
    <property type="evidence" value="ECO:0007669"/>
    <property type="project" value="TreeGrafter"/>
</dbReference>
<comment type="subcellular location">
    <subcellularLocation>
        <location evidence="4">Nucleus</location>
    </subcellularLocation>
</comment>
<keyword evidence="7" id="KW-0819">tRNA processing</keyword>
<evidence type="ECO:0000256" key="4">
    <source>
        <dbReference type="ARBA" id="ARBA00004123"/>
    </source>
</evidence>
<comment type="catalytic activity">
    <reaction evidence="1">
        <text>a uridine in mRNA = a pseudouridine in mRNA</text>
        <dbReference type="Rhea" id="RHEA:56644"/>
        <dbReference type="Rhea" id="RHEA-COMP:14658"/>
        <dbReference type="Rhea" id="RHEA-COMP:14659"/>
        <dbReference type="ChEBI" id="CHEBI:65314"/>
        <dbReference type="ChEBI" id="CHEBI:65315"/>
    </reaction>
</comment>
<evidence type="ECO:0000256" key="10">
    <source>
        <dbReference type="ARBA" id="ARBA00036943"/>
    </source>
</evidence>
<dbReference type="SUPFAM" id="SSF55120">
    <property type="entry name" value="Pseudouridine synthase"/>
    <property type="match status" value="1"/>
</dbReference>
<dbReference type="Gene3D" id="3.30.70.580">
    <property type="entry name" value="Pseudouridine synthase I, catalytic domain, N-terminal subdomain"/>
    <property type="match status" value="1"/>
</dbReference>
<evidence type="ECO:0000256" key="13">
    <source>
        <dbReference type="ARBA" id="ARBA00079072"/>
    </source>
</evidence>
<dbReference type="GO" id="GO:0009982">
    <property type="term" value="F:pseudouridine synthase activity"/>
    <property type="evidence" value="ECO:0007669"/>
    <property type="project" value="InterPro"/>
</dbReference>
<protein>
    <recommendedName>
        <fullName evidence="12">tRNA pseudouridine synthase 1</fullName>
    </recommendedName>
    <alternativeName>
        <fullName evidence="13">tRNA pseudouridylate synthase 1</fullName>
    </alternativeName>
    <alternativeName>
        <fullName evidence="14">tRNA-uridine isomerase 1</fullName>
    </alternativeName>
</protein>
<keyword evidence="20" id="KW-1185">Reference proteome</keyword>
<feature type="domain" description="Pseudouridine synthase I TruA alpha/beta" evidence="18">
    <location>
        <begin position="332"/>
        <end position="438"/>
    </location>
</feature>
<dbReference type="FunFam" id="3.30.70.660:FF:000002">
    <property type="entry name" value="tRNA pseudouridine synthase"/>
    <property type="match status" value="1"/>
</dbReference>
<name>A0A8H7ZH30_9ASCO</name>
<feature type="compositionally biased region" description="Low complexity" evidence="17">
    <location>
        <begin position="272"/>
        <end position="283"/>
    </location>
</feature>
<evidence type="ECO:0000256" key="12">
    <source>
        <dbReference type="ARBA" id="ARBA00073968"/>
    </source>
</evidence>
<evidence type="ECO:0000259" key="18">
    <source>
        <dbReference type="Pfam" id="PF01416"/>
    </source>
</evidence>
<dbReference type="NCBIfam" id="TIGR00071">
    <property type="entry name" value="hisT_truA"/>
    <property type="match status" value="1"/>
</dbReference>
<dbReference type="OrthoDB" id="10256309at2759"/>
<evidence type="ECO:0000313" key="20">
    <source>
        <dbReference type="Proteomes" id="UP000669133"/>
    </source>
</evidence>
<dbReference type="RefSeq" id="XP_067548977.1">
    <property type="nucleotide sequence ID" value="XM_067690520.1"/>
</dbReference>
<evidence type="ECO:0000313" key="19">
    <source>
        <dbReference type="EMBL" id="KAG5419861.1"/>
    </source>
</evidence>
<dbReference type="FunFam" id="3.30.70.580:FF:000002">
    <property type="entry name" value="tRNA pseudouridine synthase"/>
    <property type="match status" value="1"/>
</dbReference>
<dbReference type="GO" id="GO:0006397">
    <property type="term" value="P:mRNA processing"/>
    <property type="evidence" value="ECO:0007669"/>
    <property type="project" value="UniProtKB-KW"/>
</dbReference>
<feature type="compositionally biased region" description="Polar residues" evidence="17">
    <location>
        <begin position="284"/>
        <end position="296"/>
    </location>
</feature>
<evidence type="ECO:0000256" key="9">
    <source>
        <dbReference type="ARBA" id="ARBA00023242"/>
    </source>
</evidence>
<evidence type="ECO:0000256" key="5">
    <source>
        <dbReference type="ARBA" id="ARBA00009375"/>
    </source>
</evidence>
<evidence type="ECO:0000256" key="8">
    <source>
        <dbReference type="ARBA" id="ARBA00023235"/>
    </source>
</evidence>
<comment type="function">
    <text evidence="11">Formation of pseudouridine at positions 27 and 28 in the anticodon stem and loop of transfer RNAs; at positions 34 and 36 of intron-containing precursor tRNA(Ile) and at position 35 in the intron-containing tRNA(Tyr). Catalyzes pseudouridylation at position 44 in U2 snRNA. Also catalyzes pseudouridylation of mRNAs.</text>
</comment>
<evidence type="ECO:0000256" key="14">
    <source>
        <dbReference type="ARBA" id="ARBA00080858"/>
    </source>
</evidence>
<gene>
    <name evidence="19" type="ORF">I9W82_001741</name>
</gene>
<dbReference type="Pfam" id="PF01416">
    <property type="entry name" value="PseudoU_synth_1"/>
    <property type="match status" value="1"/>
</dbReference>
<evidence type="ECO:0000256" key="11">
    <source>
        <dbReference type="ARBA" id="ARBA00053072"/>
    </source>
</evidence>
<sequence length="537" mass="60897">MDTSDNTNIEQTEQQQQQQQPLEEPQSAPPTVSKSGQVGARLQNSKERQARQKYEQSEFVPLLDENGNPIPKSERKPKRKCAVMIGYCGTGYNGLQIQNEPGVKTIEKDLYEALYKAGAISLENSLDLKKSGFQRTARTDKGVHAAGNVVSLKMIIEDPELKTKINEHLPDQIRVWGIQRTTKGFDCRKMCSSRVYEYLLPTYSLISPKPGSQLDALIVENKKKYPDLFVDDGGESDAFWQLMKKNVRDAGFTQEQLDAIAQMNEQETKGASTTSNPPESTTPQEQPLTNESTTSSQEIPLFRLAKQVKQIENATRRAYRISPTRLNRFKSAMQQYKGTHNFHNFTIGKSYKDTSSKRYIIDTTVSDPFVINNTEWISIKIHGQSFMLHQIRKMICMATLAIRCDLPVEIIADAFESTKINIPKAPALGLLLENPVFDAYNFKLRDHSYDAINFDVFKDEMLDFKMKFIYDKIYDEEVKENVYYGFFGYIDSYRVPSNDNDEEGGSKNSNGGGAGSVTIFDFLHNYIDKAAKAESEK</sequence>
<reference evidence="19 20" key="1">
    <citation type="submission" date="2020-12" db="EMBL/GenBank/DDBJ databases">
        <title>Effect of drift, selection, and recombination on the evolution of hybrid genomes in Candida yeast pathogens.</title>
        <authorList>
            <person name="Mixao V."/>
            <person name="Ksiezopolska E."/>
            <person name="Saus E."/>
            <person name="Boekhout T."/>
            <person name="Gacser A."/>
            <person name="Gabaldon T."/>
        </authorList>
    </citation>
    <scope>NUCLEOTIDE SEQUENCE [LARGE SCALE GENOMIC DNA]</scope>
    <source>
        <strain evidence="19 20">BP57</strain>
    </source>
</reference>
<evidence type="ECO:0000256" key="2">
    <source>
        <dbReference type="ARBA" id="ARBA00001832"/>
    </source>
</evidence>
<dbReference type="GO" id="GO:0005634">
    <property type="term" value="C:nucleus"/>
    <property type="evidence" value="ECO:0007669"/>
    <property type="project" value="UniProtKB-SubCell"/>
</dbReference>
<feature type="compositionally biased region" description="Basic and acidic residues" evidence="17">
    <location>
        <begin position="44"/>
        <end position="56"/>
    </location>
</feature>
<feature type="compositionally biased region" description="Low complexity" evidence="17">
    <location>
        <begin position="10"/>
        <end position="30"/>
    </location>
</feature>
<dbReference type="InterPro" id="IPR020094">
    <property type="entry name" value="TruA/RsuA/RluB/E/F_N"/>
</dbReference>
<comment type="cofactor">
    <cofactor evidence="3">
        <name>Zn(2+)</name>
        <dbReference type="ChEBI" id="CHEBI:29105"/>
    </cofactor>
</comment>
<dbReference type="GO" id="GO:0031120">
    <property type="term" value="P:snRNA pseudouridine synthesis"/>
    <property type="evidence" value="ECO:0007669"/>
    <property type="project" value="UniProtKB-ARBA"/>
</dbReference>
<evidence type="ECO:0000256" key="16">
    <source>
        <dbReference type="PIRSR" id="PIRSR641708-2"/>
    </source>
</evidence>
<evidence type="ECO:0000256" key="6">
    <source>
        <dbReference type="ARBA" id="ARBA00022664"/>
    </source>
</evidence>
<feature type="active site" description="Nucleophile" evidence="15">
    <location>
        <position position="140"/>
    </location>
</feature>
<dbReference type="AlphaFoldDB" id="A0A8H7ZH30"/>
<comment type="catalytic activity">
    <reaction evidence="10">
        <text>a uridine in tRNA = a pseudouridine in tRNA</text>
        <dbReference type="Rhea" id="RHEA:54572"/>
        <dbReference type="Rhea" id="RHEA-COMP:13339"/>
        <dbReference type="Rhea" id="RHEA-COMP:13934"/>
        <dbReference type="ChEBI" id="CHEBI:65314"/>
        <dbReference type="ChEBI" id="CHEBI:65315"/>
    </reaction>
</comment>
<dbReference type="CDD" id="cd02568">
    <property type="entry name" value="PseudoU_synth_PUS1_PUS2"/>
    <property type="match status" value="1"/>
</dbReference>
<evidence type="ECO:0000256" key="15">
    <source>
        <dbReference type="PIRSR" id="PIRSR641708-1"/>
    </source>
</evidence>
<dbReference type="PANTHER" id="PTHR11142:SF4">
    <property type="entry name" value="PSEUDOURIDYLATE SYNTHASE 1 HOMOLOG"/>
    <property type="match status" value="1"/>
</dbReference>
<feature type="region of interest" description="Disordered" evidence="17">
    <location>
        <begin position="266"/>
        <end position="296"/>
    </location>
</feature>
<dbReference type="PANTHER" id="PTHR11142">
    <property type="entry name" value="PSEUDOURIDYLATE SYNTHASE"/>
    <property type="match status" value="1"/>
</dbReference>
<evidence type="ECO:0000256" key="1">
    <source>
        <dbReference type="ARBA" id="ARBA00001166"/>
    </source>
</evidence>